<sequence>MSKKVAKFNRLLSMFINDLSASVPTSSCLASAQEWLTALQEVDPSNAKVLTVFMDALQGANDFIVKKDPDVFKHLNILPSVLKPDELWMIFSHLDENDKATCWKYLSKLYKEGVTACKELGIELDTSASAAAGDAALQLLLKNTPQSGDLEAMQVPDGPIVLSALGALCTQYCDLIENWGVLSCDELKTLRSMTAEQFASEIEQRYPSDVVQCILTNVAGVVDQYGVPFVDEPLGDCAQREEILAAVMQMSTICLTLRSVDSTTIDAVEDVARRFMKLVQNGEVDLSNVGDDPFQLLQTLTSSGVADDLMAMLAAQS</sequence>
<name>A0A835Z7M8_9STRA</name>
<keyword evidence="2" id="KW-1185">Reference proteome</keyword>
<comment type="caution">
    <text evidence="1">The sequence shown here is derived from an EMBL/GenBank/DDBJ whole genome shotgun (WGS) entry which is preliminary data.</text>
</comment>
<evidence type="ECO:0000313" key="2">
    <source>
        <dbReference type="Proteomes" id="UP000664859"/>
    </source>
</evidence>
<dbReference type="Proteomes" id="UP000664859">
    <property type="component" value="Unassembled WGS sequence"/>
</dbReference>
<protein>
    <submittedName>
        <fullName evidence="1">Uncharacterized protein</fullName>
    </submittedName>
</protein>
<accession>A0A835Z7M8</accession>
<proteinExistence type="predicted"/>
<organism evidence="1 2">
    <name type="scientific">Tribonema minus</name>
    <dbReference type="NCBI Taxonomy" id="303371"/>
    <lineage>
        <taxon>Eukaryota</taxon>
        <taxon>Sar</taxon>
        <taxon>Stramenopiles</taxon>
        <taxon>Ochrophyta</taxon>
        <taxon>PX clade</taxon>
        <taxon>Xanthophyceae</taxon>
        <taxon>Tribonematales</taxon>
        <taxon>Tribonemataceae</taxon>
        <taxon>Tribonema</taxon>
    </lineage>
</organism>
<evidence type="ECO:0000313" key="1">
    <source>
        <dbReference type="EMBL" id="KAG5187484.1"/>
    </source>
</evidence>
<dbReference type="EMBL" id="JAFCMP010000090">
    <property type="protein sequence ID" value="KAG5187484.1"/>
    <property type="molecule type" value="Genomic_DNA"/>
</dbReference>
<gene>
    <name evidence="1" type="ORF">JKP88DRAFT_243984</name>
</gene>
<dbReference type="AlphaFoldDB" id="A0A835Z7M8"/>
<reference evidence="1" key="1">
    <citation type="submission" date="2021-02" db="EMBL/GenBank/DDBJ databases">
        <title>First Annotated Genome of the Yellow-green Alga Tribonema minus.</title>
        <authorList>
            <person name="Mahan K.M."/>
        </authorList>
    </citation>
    <scope>NUCLEOTIDE SEQUENCE</scope>
    <source>
        <strain evidence="1">UTEX B ZZ1240</strain>
    </source>
</reference>